<protein>
    <recommendedName>
        <fullName evidence="1">At2g35280-like TPR domain-containing protein</fullName>
    </recommendedName>
</protein>
<dbReference type="EMBL" id="VEPZ02000199">
    <property type="protein sequence ID" value="KAE8730850.1"/>
    <property type="molecule type" value="Genomic_DNA"/>
</dbReference>
<feature type="domain" description="At2g35280-like TPR" evidence="1">
    <location>
        <begin position="61"/>
        <end position="164"/>
    </location>
</feature>
<gene>
    <name evidence="2" type="ORF">F3Y22_tig00002866pilonHSYRG00048</name>
</gene>
<proteinExistence type="predicted"/>
<name>A0A6A3CN52_HIBSY</name>
<dbReference type="InterPro" id="IPR057136">
    <property type="entry name" value="At2g35280_TPR_dom"/>
</dbReference>
<dbReference type="SUPFAM" id="SSF81901">
    <property type="entry name" value="HCP-like"/>
    <property type="match status" value="1"/>
</dbReference>
<dbReference type="PANTHER" id="PTHR33784">
    <property type="entry name" value="OS05G0482100 PROTEIN"/>
    <property type="match status" value="1"/>
</dbReference>
<dbReference type="AlphaFoldDB" id="A0A6A3CN52"/>
<sequence length="218" mass="25458">MADMKSIFDLSNDVLSEILKRTIENSVYDFMQIRETCKIFYEAAKDEYIFATMSLHNYGCMPWKIEAKKLLEKALMANNPQALYREGMLKCFCHVNYDVDRGVRLLRAMSDRGVTEATYALGLQLICIESRASEGYRVLQDLDAIYFEEGFDVITRCRRVTSRMIADIWTTSQLEPLKRVYCPCIDDPDRCSYCFWNYEAEYLADLLERRNYGPLPIS</sequence>
<evidence type="ECO:0000259" key="1">
    <source>
        <dbReference type="Pfam" id="PF23310"/>
    </source>
</evidence>
<organism evidence="2 3">
    <name type="scientific">Hibiscus syriacus</name>
    <name type="common">Rose of Sharon</name>
    <dbReference type="NCBI Taxonomy" id="106335"/>
    <lineage>
        <taxon>Eukaryota</taxon>
        <taxon>Viridiplantae</taxon>
        <taxon>Streptophyta</taxon>
        <taxon>Embryophyta</taxon>
        <taxon>Tracheophyta</taxon>
        <taxon>Spermatophyta</taxon>
        <taxon>Magnoliopsida</taxon>
        <taxon>eudicotyledons</taxon>
        <taxon>Gunneridae</taxon>
        <taxon>Pentapetalae</taxon>
        <taxon>rosids</taxon>
        <taxon>malvids</taxon>
        <taxon>Malvales</taxon>
        <taxon>Malvaceae</taxon>
        <taxon>Malvoideae</taxon>
        <taxon>Hibiscus</taxon>
    </lineage>
</organism>
<reference evidence="2" key="1">
    <citation type="submission" date="2019-09" db="EMBL/GenBank/DDBJ databases">
        <title>Draft genome information of white flower Hibiscus syriacus.</title>
        <authorList>
            <person name="Kim Y.-M."/>
        </authorList>
    </citation>
    <scope>NUCLEOTIDE SEQUENCE [LARGE SCALE GENOMIC DNA]</scope>
    <source>
        <strain evidence="2">YM2019G1</strain>
    </source>
</reference>
<evidence type="ECO:0000313" key="2">
    <source>
        <dbReference type="EMBL" id="KAE8730850.1"/>
    </source>
</evidence>
<accession>A0A6A3CN52</accession>
<dbReference type="SUPFAM" id="SSF81383">
    <property type="entry name" value="F-box domain"/>
    <property type="match status" value="1"/>
</dbReference>
<dbReference type="Pfam" id="PF23310">
    <property type="entry name" value="TPR_27"/>
    <property type="match status" value="1"/>
</dbReference>
<comment type="caution">
    <text evidence="2">The sequence shown here is derived from an EMBL/GenBank/DDBJ whole genome shotgun (WGS) entry which is preliminary data.</text>
</comment>
<dbReference type="PANTHER" id="PTHR33784:SF10">
    <property type="entry name" value="F-BOX PROTEIN"/>
    <property type="match status" value="1"/>
</dbReference>
<dbReference type="InterPro" id="IPR036047">
    <property type="entry name" value="F-box-like_dom_sf"/>
</dbReference>
<evidence type="ECO:0000313" key="3">
    <source>
        <dbReference type="Proteomes" id="UP000436088"/>
    </source>
</evidence>
<dbReference type="InterPro" id="IPR040338">
    <property type="entry name" value="At1g67623-like"/>
</dbReference>
<dbReference type="Proteomes" id="UP000436088">
    <property type="component" value="Unassembled WGS sequence"/>
</dbReference>
<keyword evidence="3" id="KW-1185">Reference proteome</keyword>